<reference evidence="1 2" key="1">
    <citation type="submission" date="2018-06" db="EMBL/GenBank/DDBJ databases">
        <title>Comparative genomics reveals the genomic features of Rhizophagus irregularis, R. cerebriforme, R. diaphanum and Gigaspora rosea, and their symbiotic lifestyle signature.</title>
        <authorList>
            <person name="Morin E."/>
            <person name="San Clemente H."/>
            <person name="Chen E.C.H."/>
            <person name="De La Providencia I."/>
            <person name="Hainaut M."/>
            <person name="Kuo A."/>
            <person name="Kohler A."/>
            <person name="Murat C."/>
            <person name="Tang N."/>
            <person name="Roy S."/>
            <person name="Loubradou J."/>
            <person name="Henrissat B."/>
            <person name="Grigoriev I.V."/>
            <person name="Corradi N."/>
            <person name="Roux C."/>
            <person name="Martin F.M."/>
        </authorList>
    </citation>
    <scope>NUCLEOTIDE SEQUENCE [LARGE SCALE GENOMIC DNA]</scope>
    <source>
        <strain evidence="1 2">DAOM 227022</strain>
    </source>
</reference>
<evidence type="ECO:0000313" key="1">
    <source>
        <dbReference type="EMBL" id="RIA81049.1"/>
    </source>
</evidence>
<sequence>MGTVVPDSNEAMRCEFISAILHSAVLYVKEIITKKNITLDLQFEVVVVIRFAQNLTQCESAYQTNKKKRKVSEAFETDYLYNIIITEEPDITDPIIVKQVVSAVGKGAYRSIKKILEYIVPVYIQKERLDPTMPTIYLQISDD</sequence>
<organism evidence="1 2">
    <name type="scientific">Glomus cerebriforme</name>
    <dbReference type="NCBI Taxonomy" id="658196"/>
    <lineage>
        <taxon>Eukaryota</taxon>
        <taxon>Fungi</taxon>
        <taxon>Fungi incertae sedis</taxon>
        <taxon>Mucoromycota</taxon>
        <taxon>Glomeromycotina</taxon>
        <taxon>Glomeromycetes</taxon>
        <taxon>Glomerales</taxon>
        <taxon>Glomeraceae</taxon>
        <taxon>Glomus</taxon>
    </lineage>
</organism>
<comment type="caution">
    <text evidence="1">The sequence shown here is derived from an EMBL/GenBank/DDBJ whole genome shotgun (WGS) entry which is preliminary data.</text>
</comment>
<protein>
    <submittedName>
        <fullName evidence="1">Uncharacterized protein</fullName>
    </submittedName>
</protein>
<dbReference type="EMBL" id="QKYT01000855">
    <property type="protein sequence ID" value="RIA81049.1"/>
    <property type="molecule type" value="Genomic_DNA"/>
</dbReference>
<dbReference type="Proteomes" id="UP000265703">
    <property type="component" value="Unassembled WGS sequence"/>
</dbReference>
<accession>A0A397S8A9</accession>
<name>A0A397S8A9_9GLOM</name>
<keyword evidence="2" id="KW-1185">Reference proteome</keyword>
<dbReference type="OrthoDB" id="2444777at2759"/>
<proteinExistence type="predicted"/>
<gene>
    <name evidence="1" type="ORF">C1645_837611</name>
</gene>
<evidence type="ECO:0000313" key="2">
    <source>
        <dbReference type="Proteomes" id="UP000265703"/>
    </source>
</evidence>
<dbReference type="AlphaFoldDB" id="A0A397S8A9"/>